<keyword evidence="3 5" id="KW-0560">Oxidoreductase</keyword>
<keyword evidence="4 5" id="KW-0520">NAD</keyword>
<dbReference type="NCBIfam" id="TIGR01692">
    <property type="entry name" value="HIBADH"/>
    <property type="match status" value="1"/>
</dbReference>
<evidence type="ECO:0000256" key="5">
    <source>
        <dbReference type="RuleBase" id="RU910714"/>
    </source>
</evidence>
<dbReference type="InterPro" id="IPR015815">
    <property type="entry name" value="HIBADH-related"/>
</dbReference>
<dbReference type="SUPFAM" id="SSF51735">
    <property type="entry name" value="NAD(P)-binding Rossmann-fold domains"/>
    <property type="match status" value="1"/>
</dbReference>
<evidence type="ECO:0000256" key="4">
    <source>
        <dbReference type="ARBA" id="ARBA00023027"/>
    </source>
</evidence>
<dbReference type="Pfam" id="PF03446">
    <property type="entry name" value="NAD_binding_2"/>
    <property type="match status" value="1"/>
</dbReference>
<dbReference type="EC" id="1.1.1.31" evidence="5"/>
<dbReference type="InterPro" id="IPR002204">
    <property type="entry name" value="3-OH-isobutyrate_DH-rel_CS"/>
</dbReference>
<evidence type="ECO:0000259" key="6">
    <source>
        <dbReference type="Pfam" id="PF03446"/>
    </source>
</evidence>
<evidence type="ECO:0000256" key="3">
    <source>
        <dbReference type="ARBA" id="ARBA00023002"/>
    </source>
</evidence>
<dbReference type="InterPro" id="IPR036291">
    <property type="entry name" value="NAD(P)-bd_dom_sf"/>
</dbReference>
<dbReference type="Proteomes" id="UP001231124">
    <property type="component" value="Unassembled WGS sequence"/>
</dbReference>
<dbReference type="Gene3D" id="3.40.50.720">
    <property type="entry name" value="NAD(P)-binding Rossmann-like Domain"/>
    <property type="match status" value="1"/>
</dbReference>
<organism evidence="8 9">
    <name type="scientific">Methylobacterium aerolatum</name>
    <dbReference type="NCBI Taxonomy" id="418708"/>
    <lineage>
        <taxon>Bacteria</taxon>
        <taxon>Pseudomonadati</taxon>
        <taxon>Pseudomonadota</taxon>
        <taxon>Alphaproteobacteria</taxon>
        <taxon>Hyphomicrobiales</taxon>
        <taxon>Methylobacteriaceae</taxon>
        <taxon>Methylobacterium</taxon>
    </lineage>
</organism>
<evidence type="ECO:0000256" key="2">
    <source>
        <dbReference type="ARBA" id="ARBA00022456"/>
    </source>
</evidence>
<protein>
    <recommendedName>
        <fullName evidence="5">3-hydroxyisobutyrate dehydrogenase</fullName>
        <shortName evidence="5">HIBADH</shortName>
        <ecNumber evidence="5">1.1.1.31</ecNumber>
    </recommendedName>
</protein>
<dbReference type="InterPro" id="IPR011548">
    <property type="entry name" value="HIBADH"/>
</dbReference>
<sequence>MTTIAFIGLGNMGLPMSRRLIGAGHRIVGYDVSEAARTGLARQGGHAAATLGEAVAEAECVITMLPTGRHVRAVYEDEGGILAAAPRDALLIDSSTIDIESARAVSAAAAAAGFAMVDAPVSGAVPAAEGGRLTFMVGGGAQAYARARPLLEPMGANFFHVGPAGSGQALKICNNMLAGMTMVALSEAIALGEKLGLDHQILYDVIVKSSGNCWALEKYCPVPGPVPASPANHGYAPGFALPMMLKDMRLAQQAAGSVQAATPLAGAAVALYQMAAAGGYADRDFSAIFQLIAGGGDRTHAGTTPASG</sequence>
<keyword evidence="9" id="KW-1185">Reference proteome</keyword>
<dbReference type="EMBL" id="JAUSVP010000016">
    <property type="protein sequence ID" value="MDQ0449591.1"/>
    <property type="molecule type" value="Genomic_DNA"/>
</dbReference>
<proteinExistence type="inferred from homology"/>
<evidence type="ECO:0000313" key="8">
    <source>
        <dbReference type="EMBL" id="MDQ0449591.1"/>
    </source>
</evidence>
<feature type="domain" description="6-phosphogluconate dehydrogenase NADP-binding" evidence="6">
    <location>
        <begin position="3"/>
        <end position="162"/>
    </location>
</feature>
<accession>A0ABU0I7C2</accession>
<reference evidence="8 9" key="1">
    <citation type="submission" date="2023-07" db="EMBL/GenBank/DDBJ databases">
        <title>Genomic Encyclopedia of Type Strains, Phase IV (KMG-IV): sequencing the most valuable type-strain genomes for metagenomic binning, comparative biology and taxonomic classification.</title>
        <authorList>
            <person name="Goeker M."/>
        </authorList>
    </citation>
    <scope>NUCLEOTIDE SEQUENCE [LARGE SCALE GENOMIC DNA]</scope>
    <source>
        <strain evidence="8 9">DSM 19013</strain>
    </source>
</reference>
<dbReference type="PANTHER" id="PTHR22981">
    <property type="entry name" value="3-HYDROXYISOBUTYRATE DEHYDROGENASE-RELATED"/>
    <property type="match status" value="1"/>
</dbReference>
<dbReference type="InterPro" id="IPR029154">
    <property type="entry name" value="HIBADH-like_NADP-bd"/>
</dbReference>
<dbReference type="PANTHER" id="PTHR22981:SF7">
    <property type="entry name" value="3-HYDROXYISOBUTYRATE DEHYDROGENASE, MITOCHONDRIAL"/>
    <property type="match status" value="1"/>
</dbReference>
<feature type="domain" description="3-hydroxyisobutyrate dehydrogenase-like NAD-binding" evidence="7">
    <location>
        <begin position="165"/>
        <end position="291"/>
    </location>
</feature>
<comment type="similarity">
    <text evidence="1 5">Belongs to the HIBADH-related family.</text>
</comment>
<comment type="catalytic activity">
    <reaction evidence="5">
        <text>3-hydroxy-2-methylpropanoate + NAD(+) = 2-methyl-3-oxopropanoate + NADH + H(+)</text>
        <dbReference type="Rhea" id="RHEA:17681"/>
        <dbReference type="ChEBI" id="CHEBI:11805"/>
        <dbReference type="ChEBI" id="CHEBI:15378"/>
        <dbReference type="ChEBI" id="CHEBI:57540"/>
        <dbReference type="ChEBI" id="CHEBI:57700"/>
        <dbReference type="ChEBI" id="CHEBI:57945"/>
        <dbReference type="EC" id="1.1.1.31"/>
    </reaction>
</comment>
<dbReference type="SUPFAM" id="SSF48179">
    <property type="entry name" value="6-phosphogluconate dehydrogenase C-terminal domain-like"/>
    <property type="match status" value="1"/>
</dbReference>
<evidence type="ECO:0000313" key="9">
    <source>
        <dbReference type="Proteomes" id="UP001231124"/>
    </source>
</evidence>
<dbReference type="PIRSF" id="PIRSF000103">
    <property type="entry name" value="HIBADH"/>
    <property type="match status" value="1"/>
</dbReference>
<evidence type="ECO:0000256" key="1">
    <source>
        <dbReference type="ARBA" id="ARBA00009080"/>
    </source>
</evidence>
<dbReference type="PROSITE" id="PS00895">
    <property type="entry name" value="3_HYDROXYISOBUT_DH"/>
    <property type="match status" value="1"/>
</dbReference>
<dbReference type="RefSeq" id="WP_238205355.1">
    <property type="nucleotide sequence ID" value="NZ_BPQE01000021.1"/>
</dbReference>
<comment type="pathway">
    <text evidence="5">Amino-acid degradation; L-valine degradation.</text>
</comment>
<dbReference type="InterPro" id="IPR013328">
    <property type="entry name" value="6PGD_dom2"/>
</dbReference>
<keyword evidence="2 5" id="KW-0101">Branched-chain amino acid catabolism</keyword>
<comment type="caution">
    <text evidence="8">The sequence shown here is derived from an EMBL/GenBank/DDBJ whole genome shotgun (WGS) entry which is preliminary data.</text>
</comment>
<name>A0ABU0I7C2_9HYPH</name>
<gene>
    <name evidence="8" type="ORF">QO012_004113</name>
</gene>
<dbReference type="InterPro" id="IPR008927">
    <property type="entry name" value="6-PGluconate_DH-like_C_sf"/>
</dbReference>
<dbReference type="InterPro" id="IPR006115">
    <property type="entry name" value="6PGDH_NADP-bd"/>
</dbReference>
<evidence type="ECO:0000259" key="7">
    <source>
        <dbReference type="Pfam" id="PF14833"/>
    </source>
</evidence>
<dbReference type="GO" id="GO:0008442">
    <property type="term" value="F:3-hydroxyisobutyrate dehydrogenase activity"/>
    <property type="evidence" value="ECO:0007669"/>
    <property type="project" value="UniProtKB-EC"/>
</dbReference>
<dbReference type="Gene3D" id="1.10.1040.10">
    <property type="entry name" value="N-(1-d-carboxylethyl)-l-norvaline Dehydrogenase, domain 2"/>
    <property type="match status" value="1"/>
</dbReference>
<dbReference type="Pfam" id="PF14833">
    <property type="entry name" value="NAD_binding_11"/>
    <property type="match status" value="1"/>
</dbReference>